<dbReference type="EMBL" id="JAUEPN010000004">
    <property type="protein sequence ID" value="KAK3296451.1"/>
    <property type="molecule type" value="Genomic_DNA"/>
</dbReference>
<keyword evidence="4" id="KW-0547">Nucleotide-binding</keyword>
<dbReference type="InterPro" id="IPR011009">
    <property type="entry name" value="Kinase-like_dom_sf"/>
</dbReference>
<dbReference type="GO" id="GO:0005737">
    <property type="term" value="C:cytoplasm"/>
    <property type="evidence" value="ECO:0007669"/>
    <property type="project" value="TreeGrafter"/>
</dbReference>
<comment type="caution">
    <text evidence="10">The sequence shown here is derived from an EMBL/GenBank/DDBJ whole genome shotgun (WGS) entry which is preliminary data.</text>
</comment>
<keyword evidence="6" id="KW-0067">ATP-binding</keyword>
<name>A0AAE0HIX5_9PEZI</name>
<dbReference type="GO" id="GO:0005524">
    <property type="term" value="F:ATP binding"/>
    <property type="evidence" value="ECO:0007669"/>
    <property type="project" value="UniProtKB-KW"/>
</dbReference>
<dbReference type="PROSITE" id="PS50011">
    <property type="entry name" value="PROTEIN_KINASE_DOM"/>
    <property type="match status" value="1"/>
</dbReference>
<dbReference type="GO" id="GO:0005634">
    <property type="term" value="C:nucleus"/>
    <property type="evidence" value="ECO:0007669"/>
    <property type="project" value="TreeGrafter"/>
</dbReference>
<feature type="domain" description="Protein kinase" evidence="9">
    <location>
        <begin position="41"/>
        <end position="367"/>
    </location>
</feature>
<dbReference type="GeneID" id="87842613"/>
<evidence type="ECO:0000256" key="2">
    <source>
        <dbReference type="ARBA" id="ARBA00022527"/>
    </source>
</evidence>
<dbReference type="Proteomes" id="UP001278766">
    <property type="component" value="Unassembled WGS sequence"/>
</dbReference>
<dbReference type="SUPFAM" id="SSF56112">
    <property type="entry name" value="Protein kinase-like (PK-like)"/>
    <property type="match status" value="1"/>
</dbReference>
<dbReference type="EC" id="2.7.11.1" evidence="1"/>
<evidence type="ECO:0000256" key="5">
    <source>
        <dbReference type="ARBA" id="ARBA00022777"/>
    </source>
</evidence>
<evidence type="ECO:0000256" key="8">
    <source>
        <dbReference type="ARBA" id="ARBA00048679"/>
    </source>
</evidence>
<comment type="catalytic activity">
    <reaction evidence="7">
        <text>L-threonyl-[protein] + ATP = O-phospho-L-threonyl-[protein] + ADP + H(+)</text>
        <dbReference type="Rhea" id="RHEA:46608"/>
        <dbReference type="Rhea" id="RHEA-COMP:11060"/>
        <dbReference type="Rhea" id="RHEA-COMP:11605"/>
        <dbReference type="ChEBI" id="CHEBI:15378"/>
        <dbReference type="ChEBI" id="CHEBI:30013"/>
        <dbReference type="ChEBI" id="CHEBI:30616"/>
        <dbReference type="ChEBI" id="CHEBI:61977"/>
        <dbReference type="ChEBI" id="CHEBI:456216"/>
        <dbReference type="EC" id="2.7.11.1"/>
    </reaction>
</comment>
<keyword evidence="5 10" id="KW-0418">Kinase</keyword>
<keyword evidence="11" id="KW-1185">Reference proteome</keyword>
<dbReference type="GO" id="GO:0000245">
    <property type="term" value="P:spliceosomal complex assembly"/>
    <property type="evidence" value="ECO:0007669"/>
    <property type="project" value="TreeGrafter"/>
</dbReference>
<dbReference type="GO" id="GO:0004674">
    <property type="term" value="F:protein serine/threonine kinase activity"/>
    <property type="evidence" value="ECO:0007669"/>
    <property type="project" value="UniProtKB-KW"/>
</dbReference>
<evidence type="ECO:0000256" key="7">
    <source>
        <dbReference type="ARBA" id="ARBA00047899"/>
    </source>
</evidence>
<dbReference type="InterPro" id="IPR000719">
    <property type="entry name" value="Prot_kinase_dom"/>
</dbReference>
<evidence type="ECO:0000313" key="10">
    <source>
        <dbReference type="EMBL" id="KAK3296451.1"/>
    </source>
</evidence>
<gene>
    <name evidence="10" type="ORF">B0H64DRAFT_424824</name>
</gene>
<dbReference type="RefSeq" id="XP_062659965.1">
    <property type="nucleotide sequence ID" value="XM_062805665.1"/>
</dbReference>
<evidence type="ECO:0000256" key="6">
    <source>
        <dbReference type="ARBA" id="ARBA00022840"/>
    </source>
</evidence>
<sequence>MVDVSCFKRSKLLRSEEQIGRYRPGGFHPVKIGDTFHCGRYEVCHKLGWGGFSTVWLARDQQYVTLVLIRATHLVVELLDAFLHQGPNGDHQCLVFELLGPAVDSVVFDHHHGGDRLDADTILRITRRLLQAVSAMHRAGYAHGDISGANVAFTTSRLATLSLDDLLKVIGAPKTEKLVRRDGEPLAPGLPEQLVQEARWDDWSDEDEEDIRLIDLGESFPHATPPAKLAEPWGLQSPEGIFTGKFDHRVDLWRAGCTIYFLVMALIPFNHLGDMNALVGQMIHFVEDLPAEWRPQWECMKQAATRSWDHIPAQMPAQSKLEETFTKKVTEPGLAPLLPVISGLMRFRPRDRISADEALALLDGHGT</sequence>
<dbReference type="Gene3D" id="3.30.200.20">
    <property type="entry name" value="Phosphorylase Kinase, domain 1"/>
    <property type="match status" value="2"/>
</dbReference>
<comment type="catalytic activity">
    <reaction evidence="8">
        <text>L-seryl-[protein] + ATP = O-phospho-L-seryl-[protein] + ADP + H(+)</text>
        <dbReference type="Rhea" id="RHEA:17989"/>
        <dbReference type="Rhea" id="RHEA-COMP:9863"/>
        <dbReference type="Rhea" id="RHEA-COMP:11604"/>
        <dbReference type="ChEBI" id="CHEBI:15378"/>
        <dbReference type="ChEBI" id="CHEBI:29999"/>
        <dbReference type="ChEBI" id="CHEBI:30616"/>
        <dbReference type="ChEBI" id="CHEBI:83421"/>
        <dbReference type="ChEBI" id="CHEBI:456216"/>
        <dbReference type="EC" id="2.7.11.1"/>
    </reaction>
</comment>
<accession>A0AAE0HIX5</accession>
<evidence type="ECO:0000259" key="9">
    <source>
        <dbReference type="PROSITE" id="PS50011"/>
    </source>
</evidence>
<dbReference type="PANTHER" id="PTHR47634:SF9">
    <property type="entry name" value="PROTEIN KINASE DOMAIN-CONTAINING PROTEIN-RELATED"/>
    <property type="match status" value="1"/>
</dbReference>
<evidence type="ECO:0000256" key="4">
    <source>
        <dbReference type="ARBA" id="ARBA00022741"/>
    </source>
</evidence>
<dbReference type="GO" id="GO:0050684">
    <property type="term" value="P:regulation of mRNA processing"/>
    <property type="evidence" value="ECO:0007669"/>
    <property type="project" value="TreeGrafter"/>
</dbReference>
<keyword evidence="2" id="KW-0723">Serine/threonine-protein kinase</keyword>
<evidence type="ECO:0000256" key="3">
    <source>
        <dbReference type="ARBA" id="ARBA00022679"/>
    </source>
</evidence>
<dbReference type="PANTHER" id="PTHR47634">
    <property type="entry name" value="PROTEIN KINASE DOMAIN-CONTAINING PROTEIN-RELATED"/>
    <property type="match status" value="1"/>
</dbReference>
<keyword evidence="3" id="KW-0808">Transferase</keyword>
<dbReference type="AlphaFoldDB" id="A0AAE0HIX5"/>
<dbReference type="SMART" id="SM00220">
    <property type="entry name" value="S_TKc"/>
    <property type="match status" value="1"/>
</dbReference>
<dbReference type="Gene3D" id="1.10.510.10">
    <property type="entry name" value="Transferase(Phosphotransferase) domain 1"/>
    <property type="match status" value="1"/>
</dbReference>
<reference evidence="10" key="1">
    <citation type="journal article" date="2023" name="Mol. Phylogenet. Evol.">
        <title>Genome-scale phylogeny and comparative genomics of the fungal order Sordariales.</title>
        <authorList>
            <person name="Hensen N."/>
            <person name="Bonometti L."/>
            <person name="Westerberg I."/>
            <person name="Brannstrom I.O."/>
            <person name="Guillou S."/>
            <person name="Cros-Aarteil S."/>
            <person name="Calhoun S."/>
            <person name="Haridas S."/>
            <person name="Kuo A."/>
            <person name="Mondo S."/>
            <person name="Pangilinan J."/>
            <person name="Riley R."/>
            <person name="LaButti K."/>
            <person name="Andreopoulos B."/>
            <person name="Lipzen A."/>
            <person name="Chen C."/>
            <person name="Yan M."/>
            <person name="Daum C."/>
            <person name="Ng V."/>
            <person name="Clum A."/>
            <person name="Steindorff A."/>
            <person name="Ohm R.A."/>
            <person name="Martin F."/>
            <person name="Silar P."/>
            <person name="Natvig D.O."/>
            <person name="Lalanne C."/>
            <person name="Gautier V."/>
            <person name="Ament-Velasquez S.L."/>
            <person name="Kruys A."/>
            <person name="Hutchinson M.I."/>
            <person name="Powell A.J."/>
            <person name="Barry K."/>
            <person name="Miller A.N."/>
            <person name="Grigoriev I.V."/>
            <person name="Debuchy R."/>
            <person name="Gladieux P."/>
            <person name="Hiltunen Thoren M."/>
            <person name="Johannesson H."/>
        </authorList>
    </citation>
    <scope>NUCLEOTIDE SEQUENCE</scope>
    <source>
        <strain evidence="10">CBS 168.71</strain>
    </source>
</reference>
<organism evidence="10 11">
    <name type="scientific">Chaetomium fimeti</name>
    <dbReference type="NCBI Taxonomy" id="1854472"/>
    <lineage>
        <taxon>Eukaryota</taxon>
        <taxon>Fungi</taxon>
        <taxon>Dikarya</taxon>
        <taxon>Ascomycota</taxon>
        <taxon>Pezizomycotina</taxon>
        <taxon>Sordariomycetes</taxon>
        <taxon>Sordariomycetidae</taxon>
        <taxon>Sordariales</taxon>
        <taxon>Chaetomiaceae</taxon>
        <taxon>Chaetomium</taxon>
    </lineage>
</organism>
<dbReference type="InterPro" id="IPR051334">
    <property type="entry name" value="SRPK"/>
</dbReference>
<evidence type="ECO:0000313" key="11">
    <source>
        <dbReference type="Proteomes" id="UP001278766"/>
    </source>
</evidence>
<protein>
    <recommendedName>
        <fullName evidence="1">non-specific serine/threonine protein kinase</fullName>
        <ecNumber evidence="1">2.7.11.1</ecNumber>
    </recommendedName>
</protein>
<reference evidence="10" key="2">
    <citation type="submission" date="2023-06" db="EMBL/GenBank/DDBJ databases">
        <authorList>
            <consortium name="Lawrence Berkeley National Laboratory"/>
            <person name="Haridas S."/>
            <person name="Hensen N."/>
            <person name="Bonometti L."/>
            <person name="Westerberg I."/>
            <person name="Brannstrom I.O."/>
            <person name="Guillou S."/>
            <person name="Cros-Aarteil S."/>
            <person name="Calhoun S."/>
            <person name="Kuo A."/>
            <person name="Mondo S."/>
            <person name="Pangilinan J."/>
            <person name="Riley R."/>
            <person name="Labutti K."/>
            <person name="Andreopoulos B."/>
            <person name="Lipzen A."/>
            <person name="Chen C."/>
            <person name="Yanf M."/>
            <person name="Daum C."/>
            <person name="Ng V."/>
            <person name="Clum A."/>
            <person name="Steindorff A."/>
            <person name="Ohm R."/>
            <person name="Martin F."/>
            <person name="Silar P."/>
            <person name="Natvig D."/>
            <person name="Lalanne C."/>
            <person name="Gautier V."/>
            <person name="Ament-Velasquez S.L."/>
            <person name="Kruys A."/>
            <person name="Hutchinson M.I."/>
            <person name="Powell A.J."/>
            <person name="Barry K."/>
            <person name="Miller A.N."/>
            <person name="Grigoriev I.V."/>
            <person name="Debuchy R."/>
            <person name="Gladieux P."/>
            <person name="Thoren M.H."/>
            <person name="Johannesson H."/>
        </authorList>
    </citation>
    <scope>NUCLEOTIDE SEQUENCE</scope>
    <source>
        <strain evidence="10">CBS 168.71</strain>
    </source>
</reference>
<evidence type="ECO:0000256" key="1">
    <source>
        <dbReference type="ARBA" id="ARBA00012513"/>
    </source>
</evidence>
<proteinExistence type="predicted"/>